<feature type="transmembrane region" description="Helical" evidence="1">
    <location>
        <begin position="12"/>
        <end position="30"/>
    </location>
</feature>
<keyword evidence="4" id="KW-1185">Reference proteome</keyword>
<evidence type="ECO:0000256" key="1">
    <source>
        <dbReference type="SAM" id="Phobius"/>
    </source>
</evidence>
<proteinExistence type="predicted"/>
<evidence type="ECO:0000313" key="4">
    <source>
        <dbReference type="Proteomes" id="UP000241507"/>
    </source>
</evidence>
<dbReference type="InterPro" id="IPR018649">
    <property type="entry name" value="SHOCT"/>
</dbReference>
<dbReference type="EMBL" id="CP028136">
    <property type="protein sequence ID" value="AVR44298.1"/>
    <property type="molecule type" value="Genomic_DNA"/>
</dbReference>
<dbReference type="RefSeq" id="WP_107011076.1">
    <property type="nucleotide sequence ID" value="NZ_CP028136.1"/>
</dbReference>
<sequence length="69" mass="8409">MHYSDGNFYGMHFIWWLFWIAVVVWFIVAISRKKPETKRETPLEILQKRYANGEISREEYEATKKDLLK</sequence>
<accession>A0A2R3Z227</accession>
<gene>
    <name evidence="3" type="ORF">C7S20_02955</name>
</gene>
<evidence type="ECO:0000313" key="3">
    <source>
        <dbReference type="EMBL" id="AVR44298.1"/>
    </source>
</evidence>
<protein>
    <recommendedName>
        <fullName evidence="2">SHOCT domain-containing protein</fullName>
    </recommendedName>
</protein>
<dbReference type="AlphaFoldDB" id="A0A2R3Z227"/>
<keyword evidence="1" id="KW-1133">Transmembrane helix</keyword>
<dbReference type="Proteomes" id="UP000241507">
    <property type="component" value="Chromosome"/>
</dbReference>
<name>A0A2R3Z227_9FLAO</name>
<evidence type="ECO:0000259" key="2">
    <source>
        <dbReference type="Pfam" id="PF09851"/>
    </source>
</evidence>
<keyword evidence="1" id="KW-0472">Membrane</keyword>
<reference evidence="4" key="1">
    <citation type="submission" date="2018-03" db="EMBL/GenBank/DDBJ databases">
        <title>Gramella fulva sp. nov., isolated from a dry surface of tidal flat.</title>
        <authorList>
            <person name="Hwang S.H."/>
            <person name="Hwang W.M."/>
            <person name="Kang K."/>
            <person name="Ahn T.-Y."/>
        </authorList>
    </citation>
    <scope>NUCLEOTIDE SEQUENCE [LARGE SCALE GENOMIC DNA]</scope>
    <source>
        <strain evidence="4">SH35</strain>
    </source>
</reference>
<dbReference type="Pfam" id="PF09851">
    <property type="entry name" value="SHOCT"/>
    <property type="match status" value="1"/>
</dbReference>
<keyword evidence="1" id="KW-0812">Transmembrane</keyword>
<organism evidence="3 4">
    <name type="scientific">Christiangramia fulva</name>
    <dbReference type="NCBI Taxonomy" id="2126553"/>
    <lineage>
        <taxon>Bacteria</taxon>
        <taxon>Pseudomonadati</taxon>
        <taxon>Bacteroidota</taxon>
        <taxon>Flavobacteriia</taxon>
        <taxon>Flavobacteriales</taxon>
        <taxon>Flavobacteriaceae</taxon>
        <taxon>Christiangramia</taxon>
    </lineage>
</organism>
<dbReference type="KEGG" id="grs:C7S20_02955"/>
<feature type="domain" description="SHOCT" evidence="2">
    <location>
        <begin position="41"/>
        <end position="68"/>
    </location>
</feature>
<dbReference type="OrthoDB" id="5421551at2"/>